<reference evidence="1 2" key="1">
    <citation type="journal article" date="2012" name="Stand. Genomic Sci.">
        <title>Complete genome sequencing and analysis of Saprospira grandis str. Lewin, a predatory marine bacterium.</title>
        <authorList>
            <person name="Saw J.H."/>
            <person name="Yuryev A."/>
            <person name="Kanbe M."/>
            <person name="Hou S."/>
            <person name="Young A.G."/>
            <person name="Aizawa S."/>
            <person name="Alam M."/>
        </authorList>
    </citation>
    <scope>NUCLEOTIDE SEQUENCE [LARGE SCALE GENOMIC DNA]</scope>
    <source>
        <strain evidence="1 2">Lewin</strain>
    </source>
</reference>
<gene>
    <name evidence="1" type="ordered locus">SGRA_3757</name>
</gene>
<dbReference type="KEGG" id="sgn:SGRA_3757"/>
<evidence type="ECO:0000313" key="1">
    <source>
        <dbReference type="EMBL" id="AFC26473.1"/>
    </source>
</evidence>
<dbReference type="AlphaFoldDB" id="H6L8A9"/>
<proteinExistence type="predicted"/>
<organism evidence="1 2">
    <name type="scientific">Saprospira grandis (strain Lewin)</name>
    <dbReference type="NCBI Taxonomy" id="984262"/>
    <lineage>
        <taxon>Bacteria</taxon>
        <taxon>Pseudomonadati</taxon>
        <taxon>Bacteroidota</taxon>
        <taxon>Saprospiria</taxon>
        <taxon>Saprospirales</taxon>
        <taxon>Saprospiraceae</taxon>
        <taxon>Saprospira</taxon>
    </lineage>
</organism>
<dbReference type="Proteomes" id="UP000007519">
    <property type="component" value="Chromosome"/>
</dbReference>
<dbReference type="STRING" id="984262.SGRA_3757"/>
<keyword evidence="2" id="KW-1185">Reference proteome</keyword>
<protein>
    <submittedName>
        <fullName evidence="1">Uncharacterized protein</fullName>
    </submittedName>
</protein>
<dbReference type="HOGENOM" id="CLU_3405332_0_0_10"/>
<evidence type="ECO:0000313" key="2">
    <source>
        <dbReference type="Proteomes" id="UP000007519"/>
    </source>
</evidence>
<name>H6L8A9_SAPGL</name>
<sequence length="30" mass="3286">MIAGFNRGLFLNDFLLFFGAAPPYGRVAPL</sequence>
<dbReference type="EMBL" id="CP002831">
    <property type="protein sequence ID" value="AFC26473.1"/>
    <property type="molecule type" value="Genomic_DNA"/>
</dbReference>
<accession>H6L8A9</accession>